<evidence type="ECO:0000313" key="2">
    <source>
        <dbReference type="EMBL" id="MFI0794105.1"/>
    </source>
</evidence>
<dbReference type="RefSeq" id="WP_396680109.1">
    <property type="nucleotide sequence ID" value="NZ_JBIRPU010000009.1"/>
</dbReference>
<name>A0ABW7SK81_9ACTN</name>
<sequence length="72" mass="8138">MRLTLIGKDPESNPTGSPTVYRTDRDSWVVQGWVVSDPAVLAQMSIPEGESCVEIPDRMLQFFRQGDRDLDQ</sequence>
<evidence type="ECO:0000256" key="1">
    <source>
        <dbReference type="SAM" id="MobiDB-lite"/>
    </source>
</evidence>
<dbReference type="EMBL" id="JBIRPU010000009">
    <property type="protein sequence ID" value="MFI0794105.1"/>
    <property type="molecule type" value="Genomic_DNA"/>
</dbReference>
<evidence type="ECO:0000313" key="3">
    <source>
        <dbReference type="Proteomes" id="UP001611075"/>
    </source>
</evidence>
<accession>A0ABW7SK81</accession>
<gene>
    <name evidence="2" type="ORF">ACH4OY_15665</name>
</gene>
<organism evidence="2 3">
    <name type="scientific">Micromonospora rubida</name>
    <dbReference type="NCBI Taxonomy" id="2697657"/>
    <lineage>
        <taxon>Bacteria</taxon>
        <taxon>Bacillati</taxon>
        <taxon>Actinomycetota</taxon>
        <taxon>Actinomycetes</taxon>
        <taxon>Micromonosporales</taxon>
        <taxon>Micromonosporaceae</taxon>
        <taxon>Micromonospora</taxon>
    </lineage>
</organism>
<dbReference type="Proteomes" id="UP001611075">
    <property type="component" value="Unassembled WGS sequence"/>
</dbReference>
<feature type="region of interest" description="Disordered" evidence="1">
    <location>
        <begin position="1"/>
        <end position="20"/>
    </location>
</feature>
<proteinExistence type="predicted"/>
<reference evidence="2 3" key="1">
    <citation type="submission" date="2024-10" db="EMBL/GenBank/DDBJ databases">
        <title>The Natural Products Discovery Center: Release of the First 8490 Sequenced Strains for Exploring Actinobacteria Biosynthetic Diversity.</title>
        <authorList>
            <person name="Kalkreuter E."/>
            <person name="Kautsar S.A."/>
            <person name="Yang D."/>
            <person name="Bader C.D."/>
            <person name="Teijaro C.N."/>
            <person name="Fluegel L."/>
            <person name="Davis C.M."/>
            <person name="Simpson J.R."/>
            <person name="Lauterbach L."/>
            <person name="Steele A.D."/>
            <person name="Gui C."/>
            <person name="Meng S."/>
            <person name="Li G."/>
            <person name="Viehrig K."/>
            <person name="Ye F."/>
            <person name="Su P."/>
            <person name="Kiefer A.F."/>
            <person name="Nichols A."/>
            <person name="Cepeda A.J."/>
            <person name="Yan W."/>
            <person name="Fan B."/>
            <person name="Jiang Y."/>
            <person name="Adhikari A."/>
            <person name="Zheng C.-J."/>
            <person name="Schuster L."/>
            <person name="Cowan T.M."/>
            <person name="Smanski M.J."/>
            <person name="Chevrette M.G."/>
            <person name="De Carvalho L.P.S."/>
            <person name="Shen B."/>
        </authorList>
    </citation>
    <scope>NUCLEOTIDE SEQUENCE [LARGE SCALE GENOMIC DNA]</scope>
    <source>
        <strain evidence="2 3">NPDC021253</strain>
    </source>
</reference>
<keyword evidence="3" id="KW-1185">Reference proteome</keyword>
<protein>
    <submittedName>
        <fullName evidence="2">Uncharacterized protein</fullName>
    </submittedName>
</protein>
<comment type="caution">
    <text evidence="2">The sequence shown here is derived from an EMBL/GenBank/DDBJ whole genome shotgun (WGS) entry which is preliminary data.</text>
</comment>